<dbReference type="EMBL" id="BPLR01020249">
    <property type="protein sequence ID" value="GIX76393.1"/>
    <property type="molecule type" value="Genomic_DNA"/>
</dbReference>
<reference evidence="1 2" key="1">
    <citation type="submission" date="2021-06" db="EMBL/GenBank/DDBJ databases">
        <title>Caerostris extrusa draft genome.</title>
        <authorList>
            <person name="Kono N."/>
            <person name="Arakawa K."/>
        </authorList>
    </citation>
    <scope>NUCLEOTIDE SEQUENCE [LARGE SCALE GENOMIC DNA]</scope>
</reference>
<evidence type="ECO:0000313" key="1">
    <source>
        <dbReference type="EMBL" id="GIX76393.1"/>
    </source>
</evidence>
<sequence>MKLQKWCANHIEILPNSDEDVNFSNSAETRTSKTFRSIPGNLDPARIWRLKIDWSDTVLAKEKNEWRPFLIVLNNIGKFNNERKIIIEEATIVEPPEFAESSERCSGAAVYCKS</sequence>
<comment type="caution">
    <text evidence="1">The sequence shown here is derived from an EMBL/GenBank/DDBJ whole genome shotgun (WGS) entry which is preliminary data.</text>
</comment>
<dbReference type="Proteomes" id="UP001054945">
    <property type="component" value="Unassembled WGS sequence"/>
</dbReference>
<evidence type="ECO:0000313" key="2">
    <source>
        <dbReference type="Proteomes" id="UP001054945"/>
    </source>
</evidence>
<gene>
    <name evidence="1" type="ORF">CEXT_182501</name>
</gene>
<protein>
    <submittedName>
        <fullName evidence="1">Uncharacterized protein</fullName>
    </submittedName>
</protein>
<keyword evidence="2" id="KW-1185">Reference proteome</keyword>
<organism evidence="1 2">
    <name type="scientific">Caerostris extrusa</name>
    <name type="common">Bark spider</name>
    <name type="synonym">Caerostris bankana</name>
    <dbReference type="NCBI Taxonomy" id="172846"/>
    <lineage>
        <taxon>Eukaryota</taxon>
        <taxon>Metazoa</taxon>
        <taxon>Ecdysozoa</taxon>
        <taxon>Arthropoda</taxon>
        <taxon>Chelicerata</taxon>
        <taxon>Arachnida</taxon>
        <taxon>Araneae</taxon>
        <taxon>Araneomorphae</taxon>
        <taxon>Entelegynae</taxon>
        <taxon>Araneoidea</taxon>
        <taxon>Araneidae</taxon>
        <taxon>Caerostris</taxon>
    </lineage>
</organism>
<name>A0AAV4MVH8_CAEEX</name>
<dbReference type="AlphaFoldDB" id="A0AAV4MVH8"/>
<proteinExistence type="predicted"/>
<accession>A0AAV4MVH8</accession>